<evidence type="ECO:0000256" key="2">
    <source>
        <dbReference type="SAM" id="SignalP"/>
    </source>
</evidence>
<evidence type="ECO:0000313" key="5">
    <source>
        <dbReference type="Proteomes" id="UP001165060"/>
    </source>
</evidence>
<dbReference type="EMBL" id="BRYB01006447">
    <property type="protein sequence ID" value="GMI57859.1"/>
    <property type="molecule type" value="Genomic_DNA"/>
</dbReference>
<evidence type="ECO:0000313" key="4">
    <source>
        <dbReference type="EMBL" id="GMI57859.1"/>
    </source>
</evidence>
<accession>A0ABQ6NDV1</accession>
<dbReference type="Proteomes" id="UP001165060">
    <property type="component" value="Unassembled WGS sequence"/>
</dbReference>
<proteinExistence type="predicted"/>
<feature type="region of interest" description="Disordered" evidence="1">
    <location>
        <begin position="47"/>
        <end position="97"/>
    </location>
</feature>
<feature type="chain" id="PRO_5045082683" description="NADH:ubiquinone oxidoreductase intermediate-associated protein 30 domain-containing protein" evidence="2">
    <location>
        <begin position="24"/>
        <end position="304"/>
    </location>
</feature>
<protein>
    <recommendedName>
        <fullName evidence="3">NADH:ubiquinone oxidoreductase intermediate-associated protein 30 domain-containing protein</fullName>
    </recommendedName>
</protein>
<keyword evidence="2" id="KW-0732">Signal</keyword>
<evidence type="ECO:0000256" key="1">
    <source>
        <dbReference type="SAM" id="MobiDB-lite"/>
    </source>
</evidence>
<sequence length="304" mass="31228">MLRLVRLAGLLAGLSGLLTPASALLAPVPAFTNMQLLKELDAALAAGSPAAPPAPKRAPANYKSTPGTGLAPGTTSTTSLGAAAGAAAPPPASAPPSASSPVLSPLFSFVTAPLRSSSLPLFERINDTIMGGISSSSLSAPPSPSDPFASWRGRIRTDGGGFAGFRTRAFEGGFSPLPAAAEGMYCTVALGDKDVKRRNFKMSLRVAEAGRGEVLYRSRRSAAASRLLASRGLGFFARGRFRARRLRAAGRSPPAVGLAMLAQSCGALLKGALGLAAKVLVAPFFKLAFALTKKKREREARAAE</sequence>
<feature type="signal peptide" evidence="2">
    <location>
        <begin position="1"/>
        <end position="23"/>
    </location>
</feature>
<name>A0ABQ6NDV1_9STRA</name>
<comment type="caution">
    <text evidence="4">The sequence shown here is derived from an EMBL/GenBank/DDBJ whole genome shotgun (WGS) entry which is preliminary data.</text>
</comment>
<gene>
    <name evidence="4" type="ORF">TeGR_g5271</name>
</gene>
<feature type="domain" description="NADH:ubiquinone oxidoreductase intermediate-associated protein 30" evidence="3">
    <location>
        <begin position="118"/>
        <end position="172"/>
    </location>
</feature>
<reference evidence="4 5" key="1">
    <citation type="journal article" date="2023" name="Commun. Biol.">
        <title>Genome analysis of Parmales, the sister group of diatoms, reveals the evolutionary specialization of diatoms from phago-mixotrophs to photoautotrophs.</title>
        <authorList>
            <person name="Ban H."/>
            <person name="Sato S."/>
            <person name="Yoshikawa S."/>
            <person name="Yamada K."/>
            <person name="Nakamura Y."/>
            <person name="Ichinomiya M."/>
            <person name="Sato N."/>
            <person name="Blanc-Mathieu R."/>
            <person name="Endo H."/>
            <person name="Kuwata A."/>
            <person name="Ogata H."/>
        </authorList>
    </citation>
    <scope>NUCLEOTIDE SEQUENCE [LARGE SCALE GENOMIC DNA]</scope>
</reference>
<feature type="compositionally biased region" description="Low complexity" evidence="1">
    <location>
        <begin position="57"/>
        <end position="87"/>
    </location>
</feature>
<evidence type="ECO:0000259" key="3">
    <source>
        <dbReference type="Pfam" id="PF08547"/>
    </source>
</evidence>
<dbReference type="InterPro" id="IPR013857">
    <property type="entry name" value="NADH-UbQ_OxRdtase-assoc_prot30"/>
</dbReference>
<dbReference type="Pfam" id="PF08547">
    <property type="entry name" value="CIA30"/>
    <property type="match status" value="1"/>
</dbReference>
<keyword evidence="5" id="KW-1185">Reference proteome</keyword>
<organism evidence="4 5">
    <name type="scientific">Tetraparma gracilis</name>
    <dbReference type="NCBI Taxonomy" id="2962635"/>
    <lineage>
        <taxon>Eukaryota</taxon>
        <taxon>Sar</taxon>
        <taxon>Stramenopiles</taxon>
        <taxon>Ochrophyta</taxon>
        <taxon>Bolidophyceae</taxon>
        <taxon>Parmales</taxon>
        <taxon>Triparmaceae</taxon>
        <taxon>Tetraparma</taxon>
    </lineage>
</organism>